<feature type="compositionally biased region" description="Basic and acidic residues" evidence="1">
    <location>
        <begin position="352"/>
        <end position="364"/>
    </location>
</feature>
<feature type="compositionally biased region" description="Low complexity" evidence="1">
    <location>
        <begin position="555"/>
        <end position="569"/>
    </location>
</feature>
<comment type="caution">
    <text evidence="2">The sequence shown here is derived from an EMBL/GenBank/DDBJ whole genome shotgun (WGS) entry which is preliminary data.</text>
</comment>
<dbReference type="EMBL" id="JAGMWT010000022">
    <property type="protein sequence ID" value="KAH7112143.1"/>
    <property type="molecule type" value="Genomic_DNA"/>
</dbReference>
<feature type="compositionally biased region" description="Polar residues" evidence="1">
    <location>
        <begin position="465"/>
        <end position="478"/>
    </location>
</feature>
<dbReference type="AlphaFoldDB" id="A0A9P9I8P6"/>
<evidence type="ECO:0000256" key="1">
    <source>
        <dbReference type="SAM" id="MobiDB-lite"/>
    </source>
</evidence>
<feature type="region of interest" description="Disordered" evidence="1">
    <location>
        <begin position="465"/>
        <end position="499"/>
    </location>
</feature>
<sequence length="642" mass="71097">MKRKFSFNLAPVKIPSKSDARNAKPTSDPVSSHAQTHRRGVSKDSITTLNSPYICRRAPLDPQTERELRIACKLILRNFKPSDHGFTDADPKLDFQGMAKPREYKDHSSGAAQVKVRAPTGAPTDPRAAPSHNAKSYSREKDAATARDQVPTQANTGRRRTDHGESSDRATDVRRTGKSSANDVSRSATMRTDLDSDDGRSLGTPLTSSTDAHHHSGSTAPTSAALTSEISSKRDSRQFETAAAAADAQASEWMRQELEKRRREQPSQPESKSNAPPPTRSKSVRSGIKDYIFPTSSAISRTQSHESLNTMNSQTSSQKDLKRNGSTRGWRSWGLQRKSSSRSSSRPGTSKGRLENQDSDKRPDLNLNRELPPLPSLDMWKEQEQQKKKRNEENRKSHSHSHSVSQLQSQSQSQSPTQPQSPGAHIATVMRAPDQQQQDYAAAVRRHHRRSGSDTLALRYGNSNFAHSSPQIARSASKAQAAPRSKPSPHGPDTSMDFDDLMSAMESTKDFNHQLRLASPDHSTQTSQPIASPTLSPGRKSTTDSNRLVPAPNFSRKISSDISSSQRASEQNDEPYTNTVHVAPSRTEKQKSENRSVFKKVFSGWMSKKEKKDNWMDRLEKDGIKGGVMIQDEAALPPVVRY</sequence>
<proteinExistence type="predicted"/>
<feature type="compositionally biased region" description="Polar residues" evidence="1">
    <location>
        <begin position="178"/>
        <end position="190"/>
    </location>
</feature>
<dbReference type="Proteomes" id="UP000700596">
    <property type="component" value="Unassembled WGS sequence"/>
</dbReference>
<keyword evidence="3" id="KW-1185">Reference proteome</keyword>
<feature type="region of interest" description="Disordered" evidence="1">
    <location>
        <begin position="102"/>
        <end position="424"/>
    </location>
</feature>
<feature type="compositionally biased region" description="Basic and acidic residues" evidence="1">
    <location>
        <begin position="162"/>
        <end position="175"/>
    </location>
</feature>
<gene>
    <name evidence="2" type="ORF">B0J11DRAFT_187686</name>
</gene>
<protein>
    <submittedName>
        <fullName evidence="2">Uncharacterized protein</fullName>
    </submittedName>
</protein>
<accession>A0A9P9I8P6</accession>
<feature type="compositionally biased region" description="Polar residues" evidence="1">
    <location>
        <begin position="217"/>
        <end position="230"/>
    </location>
</feature>
<organism evidence="2 3">
    <name type="scientific">Dendryphion nanum</name>
    <dbReference type="NCBI Taxonomy" id="256645"/>
    <lineage>
        <taxon>Eukaryota</taxon>
        <taxon>Fungi</taxon>
        <taxon>Dikarya</taxon>
        <taxon>Ascomycota</taxon>
        <taxon>Pezizomycotina</taxon>
        <taxon>Dothideomycetes</taxon>
        <taxon>Pleosporomycetidae</taxon>
        <taxon>Pleosporales</taxon>
        <taxon>Torulaceae</taxon>
        <taxon>Dendryphion</taxon>
    </lineage>
</organism>
<feature type="compositionally biased region" description="Low complexity" evidence="1">
    <location>
        <begin position="337"/>
        <end position="351"/>
    </location>
</feature>
<evidence type="ECO:0000313" key="2">
    <source>
        <dbReference type="EMBL" id="KAH7112143.1"/>
    </source>
</evidence>
<feature type="region of interest" description="Disordered" evidence="1">
    <location>
        <begin position="1"/>
        <end position="45"/>
    </location>
</feature>
<feature type="compositionally biased region" description="Polar residues" evidence="1">
    <location>
        <begin position="521"/>
        <end position="546"/>
    </location>
</feature>
<feature type="region of interest" description="Disordered" evidence="1">
    <location>
        <begin position="519"/>
        <end position="593"/>
    </location>
</feature>
<reference evidence="2" key="1">
    <citation type="journal article" date="2021" name="Nat. Commun.">
        <title>Genetic determinants of endophytism in the Arabidopsis root mycobiome.</title>
        <authorList>
            <person name="Mesny F."/>
            <person name="Miyauchi S."/>
            <person name="Thiergart T."/>
            <person name="Pickel B."/>
            <person name="Atanasova L."/>
            <person name="Karlsson M."/>
            <person name="Huettel B."/>
            <person name="Barry K.W."/>
            <person name="Haridas S."/>
            <person name="Chen C."/>
            <person name="Bauer D."/>
            <person name="Andreopoulos W."/>
            <person name="Pangilinan J."/>
            <person name="LaButti K."/>
            <person name="Riley R."/>
            <person name="Lipzen A."/>
            <person name="Clum A."/>
            <person name="Drula E."/>
            <person name="Henrissat B."/>
            <person name="Kohler A."/>
            <person name="Grigoriev I.V."/>
            <person name="Martin F.M."/>
            <person name="Hacquard S."/>
        </authorList>
    </citation>
    <scope>NUCLEOTIDE SEQUENCE</scope>
    <source>
        <strain evidence="2">MPI-CAGE-CH-0243</strain>
    </source>
</reference>
<dbReference type="OrthoDB" id="5430532at2759"/>
<feature type="compositionally biased region" description="Low complexity" evidence="1">
    <location>
        <begin position="402"/>
        <end position="422"/>
    </location>
</feature>
<feature type="compositionally biased region" description="Basic and acidic residues" evidence="1">
    <location>
        <begin position="254"/>
        <end position="265"/>
    </location>
</feature>
<evidence type="ECO:0000313" key="3">
    <source>
        <dbReference type="Proteomes" id="UP000700596"/>
    </source>
</evidence>
<name>A0A9P9I8P6_9PLEO</name>
<feature type="compositionally biased region" description="Polar residues" evidence="1">
    <location>
        <begin position="24"/>
        <end position="34"/>
    </location>
</feature>
<feature type="compositionally biased region" description="Basic and acidic residues" evidence="1">
    <location>
        <begin position="379"/>
        <end position="396"/>
    </location>
</feature>
<feature type="compositionally biased region" description="Polar residues" evidence="1">
    <location>
        <begin position="294"/>
        <end position="329"/>
    </location>
</feature>